<reference evidence="2 3" key="1">
    <citation type="journal article" date="2018" name="Nat. Ecol. Evol.">
        <title>Pezizomycetes genomes reveal the molecular basis of ectomycorrhizal truffle lifestyle.</title>
        <authorList>
            <person name="Murat C."/>
            <person name="Payen T."/>
            <person name="Noel B."/>
            <person name="Kuo A."/>
            <person name="Morin E."/>
            <person name="Chen J."/>
            <person name="Kohler A."/>
            <person name="Krizsan K."/>
            <person name="Balestrini R."/>
            <person name="Da Silva C."/>
            <person name="Montanini B."/>
            <person name="Hainaut M."/>
            <person name="Levati E."/>
            <person name="Barry K.W."/>
            <person name="Belfiori B."/>
            <person name="Cichocki N."/>
            <person name="Clum A."/>
            <person name="Dockter R.B."/>
            <person name="Fauchery L."/>
            <person name="Guy J."/>
            <person name="Iotti M."/>
            <person name="Le Tacon F."/>
            <person name="Lindquist E.A."/>
            <person name="Lipzen A."/>
            <person name="Malagnac F."/>
            <person name="Mello A."/>
            <person name="Molinier V."/>
            <person name="Miyauchi S."/>
            <person name="Poulain J."/>
            <person name="Riccioni C."/>
            <person name="Rubini A."/>
            <person name="Sitrit Y."/>
            <person name="Splivallo R."/>
            <person name="Traeger S."/>
            <person name="Wang M."/>
            <person name="Zifcakova L."/>
            <person name="Wipf D."/>
            <person name="Zambonelli A."/>
            <person name="Paolocci F."/>
            <person name="Nowrousian M."/>
            <person name="Ottonello S."/>
            <person name="Baldrian P."/>
            <person name="Spatafora J.W."/>
            <person name="Henrissat B."/>
            <person name="Nagy L.G."/>
            <person name="Aury J.M."/>
            <person name="Wincker P."/>
            <person name="Grigoriev I.V."/>
            <person name="Bonfante P."/>
            <person name="Martin F.M."/>
        </authorList>
    </citation>
    <scope>NUCLEOTIDE SEQUENCE [LARGE SCALE GENOMIC DNA]</scope>
    <source>
        <strain evidence="2 3">RN42</strain>
    </source>
</reference>
<protein>
    <submittedName>
        <fullName evidence="2">Uncharacterized protein</fullName>
    </submittedName>
</protein>
<evidence type="ECO:0000313" key="2">
    <source>
        <dbReference type="EMBL" id="RPA81194.1"/>
    </source>
</evidence>
<accession>A0A3N4IHR4</accession>
<dbReference type="AlphaFoldDB" id="A0A3N4IHR4"/>
<evidence type="ECO:0000256" key="1">
    <source>
        <dbReference type="SAM" id="MobiDB-lite"/>
    </source>
</evidence>
<sequence length="703" mass="78992">MSNVAPSTDSNEEFQKDDQMFRAISSTIWRIQTSTGRKLLPEAGVPASKKGWSKALHMLSFILVQHAEIVACAPIRTELGEMEIAVTMLEDEARVFAISQKQKRKTSNRESSASGSTRKLFLSPPSTTDPLPLPSDGDGFLDLLLNVWPQSWEAYVDTVGRIIAAMIANPQNESALRILRLFVLIFTSHKNYLRFAKPKTNFLDLFVVPKNRGAIFIAHGRFVNFESRYELTKKYVYPYGLRVGASEAAFSDILSTADVANLLSLKDDQEILTLLSNLPARVEASQKKLTFLAYLEAPDIDVNAVLPLETMISLLGCYHELIGTLLTRLKELYESFFAAPARAHAFGDPQKVPTKKKLAKFLRQYKLLYGFFHTALYQSRLLRWFVTVFTAYLVEDEEVTAFVSKGTDQDDLDEEEVASDGEESEDVASEVETELTQLDGDFPKLPTTQQLSSVVRAKWNWFLLSFSTLRYVDALANVLRHQEPHQIQLKIVLARPSDAIMAGWKIVLEDACDLINFEPGSTEISYNEALEVITSLVEHEQRVGGAWLSVFTEFPKRSFTESFTGCVHPEVVLAVIILLQNKPDLDELLAEEDWHVLQELGHLVSNVSASKPCCPACTRILELVADELEEGPRPVRPKLSVLRSHNFMLQAAIPPFMPKKLRKKLIAHFQEELRKMLVDCRSELMKGARGNPISSTGSDHELA</sequence>
<proteinExistence type="predicted"/>
<dbReference type="EMBL" id="ML119681">
    <property type="protein sequence ID" value="RPA81194.1"/>
    <property type="molecule type" value="Genomic_DNA"/>
</dbReference>
<keyword evidence="3" id="KW-1185">Reference proteome</keyword>
<gene>
    <name evidence="2" type="ORF">BJ508DRAFT_414867</name>
</gene>
<organism evidence="2 3">
    <name type="scientific">Ascobolus immersus RN42</name>
    <dbReference type="NCBI Taxonomy" id="1160509"/>
    <lineage>
        <taxon>Eukaryota</taxon>
        <taxon>Fungi</taxon>
        <taxon>Dikarya</taxon>
        <taxon>Ascomycota</taxon>
        <taxon>Pezizomycotina</taxon>
        <taxon>Pezizomycetes</taxon>
        <taxon>Pezizales</taxon>
        <taxon>Ascobolaceae</taxon>
        <taxon>Ascobolus</taxon>
    </lineage>
</organism>
<feature type="region of interest" description="Disordered" evidence="1">
    <location>
        <begin position="100"/>
        <end position="128"/>
    </location>
</feature>
<evidence type="ECO:0000313" key="3">
    <source>
        <dbReference type="Proteomes" id="UP000275078"/>
    </source>
</evidence>
<dbReference type="Proteomes" id="UP000275078">
    <property type="component" value="Unassembled WGS sequence"/>
</dbReference>
<dbReference type="OrthoDB" id="6019202at2759"/>
<name>A0A3N4IHR4_ASCIM</name>